<dbReference type="InterPro" id="IPR002514">
    <property type="entry name" value="Transposase_8"/>
</dbReference>
<name>A0A1H1PMD6_9GAMM</name>
<comment type="similarity">
    <text evidence="1">Belongs to the transposase 8 family.</text>
</comment>
<keyword evidence="6" id="KW-1185">Reference proteome</keyword>
<dbReference type="Pfam" id="PF01527">
    <property type="entry name" value="HTH_Tnp_1"/>
    <property type="match status" value="2"/>
</dbReference>
<dbReference type="EMBL" id="LT629748">
    <property type="protein sequence ID" value="SDS12452.1"/>
    <property type="molecule type" value="Genomic_DNA"/>
</dbReference>
<dbReference type="GO" id="GO:0006313">
    <property type="term" value="P:DNA transposition"/>
    <property type="evidence" value="ECO:0007669"/>
    <property type="project" value="InterPro"/>
</dbReference>
<evidence type="ECO:0000313" key="4">
    <source>
        <dbReference type="EMBL" id="SDS66595.1"/>
    </source>
</evidence>
<evidence type="ECO:0000256" key="2">
    <source>
        <dbReference type="SAM" id="Coils"/>
    </source>
</evidence>
<reference evidence="3" key="2">
    <citation type="submission" date="2016-10" db="EMBL/GenBank/DDBJ databases">
        <authorList>
            <person name="de Groot N.N."/>
        </authorList>
    </citation>
    <scope>NUCLEOTIDE SEQUENCE [LARGE SCALE GENOMIC DNA]</scope>
    <source>
        <strain evidence="3">2SM5</strain>
    </source>
</reference>
<feature type="coiled-coil region" evidence="2">
    <location>
        <begin position="118"/>
        <end position="145"/>
    </location>
</feature>
<dbReference type="GO" id="GO:0004803">
    <property type="term" value="F:transposase activity"/>
    <property type="evidence" value="ECO:0007669"/>
    <property type="project" value="InterPro"/>
</dbReference>
<gene>
    <name evidence="3" type="ORF">SAMN05216198_1231</name>
    <name evidence="4" type="ORF">SAMN05216198_2470</name>
    <name evidence="5" type="ORF">SAMN05216198_3563</name>
</gene>
<dbReference type="EMBL" id="LT629748">
    <property type="protein sequence ID" value="SDT06522.1"/>
    <property type="molecule type" value="Genomic_DNA"/>
</dbReference>
<protein>
    <submittedName>
        <fullName evidence="3">Transposase</fullName>
    </submittedName>
</protein>
<evidence type="ECO:0000313" key="3">
    <source>
        <dbReference type="EMBL" id="SDS12452.1"/>
    </source>
</evidence>
<dbReference type="AlphaFoldDB" id="A0A1H1PMD6"/>
<dbReference type="GO" id="GO:0003677">
    <property type="term" value="F:DNA binding"/>
    <property type="evidence" value="ECO:0007669"/>
    <property type="project" value="InterPro"/>
</dbReference>
<dbReference type="InterPro" id="IPR009057">
    <property type="entry name" value="Homeodomain-like_sf"/>
</dbReference>
<dbReference type="STRING" id="797277.SAMN05216198_1231"/>
<evidence type="ECO:0000256" key="1">
    <source>
        <dbReference type="ARBA" id="ARBA00009964"/>
    </source>
</evidence>
<reference evidence="6" key="1">
    <citation type="submission" date="2016-10" db="EMBL/GenBank/DDBJ databases">
        <authorList>
            <person name="Varghese N."/>
            <person name="Submissions S."/>
        </authorList>
    </citation>
    <scope>NUCLEOTIDE SEQUENCE [LARGE SCALE GENOMIC DNA]</scope>
    <source>
        <strain evidence="6">2SM5</strain>
    </source>
</reference>
<keyword evidence="2" id="KW-0175">Coiled coil</keyword>
<dbReference type="Proteomes" id="UP000243426">
    <property type="component" value="Chromosome I"/>
</dbReference>
<accession>A0A1H1PMD6</accession>
<evidence type="ECO:0000313" key="6">
    <source>
        <dbReference type="Proteomes" id="UP000243426"/>
    </source>
</evidence>
<evidence type="ECO:0000313" key="5">
    <source>
        <dbReference type="EMBL" id="SDT06522.1"/>
    </source>
</evidence>
<dbReference type="EMBL" id="LT629748">
    <property type="protein sequence ID" value="SDS66595.1"/>
    <property type="molecule type" value="Genomic_DNA"/>
</dbReference>
<organism evidence="3 6">
    <name type="scientific">Halopseudomonas litoralis</name>
    <dbReference type="NCBI Taxonomy" id="797277"/>
    <lineage>
        <taxon>Bacteria</taxon>
        <taxon>Pseudomonadati</taxon>
        <taxon>Pseudomonadota</taxon>
        <taxon>Gammaproteobacteria</taxon>
        <taxon>Pseudomonadales</taxon>
        <taxon>Pseudomonadaceae</taxon>
        <taxon>Halopseudomonas</taxon>
    </lineage>
</organism>
<proteinExistence type="inferred from homology"/>
<dbReference type="SUPFAM" id="SSF46689">
    <property type="entry name" value="Homeodomain-like"/>
    <property type="match status" value="1"/>
</dbReference>
<sequence length="162" mass="18366">MPSYNPEFKEQTVRKMMPPYNQSVAHLSREIGVSEPTLYAWKKQFQTRGFVVPAKPSSPDRWDARAKLAAVIQTASMNEAERSTYCREHGLYPEQLEAWKEAFEGMDAGGHPADKAQLTAERKKSRKLEKELLRKERALAEVAALLTLSKKAQAIWGTSEDD</sequence>